<dbReference type="GO" id="GO:0003755">
    <property type="term" value="F:peptidyl-prolyl cis-trans isomerase activity"/>
    <property type="evidence" value="ECO:0007669"/>
    <property type="project" value="UniProtKB-KW"/>
</dbReference>
<keyword evidence="11" id="KW-0812">Transmembrane</keyword>
<feature type="transmembrane region" description="Helical" evidence="11">
    <location>
        <begin position="12"/>
        <end position="30"/>
    </location>
</feature>
<keyword evidence="7 10" id="KW-0413">Isomerase</keyword>
<evidence type="ECO:0000256" key="1">
    <source>
        <dbReference type="ARBA" id="ARBA00000971"/>
    </source>
</evidence>
<dbReference type="AlphaFoldDB" id="A0A8B8F533"/>
<comment type="subcellular location">
    <subcellularLocation>
        <location evidence="2 10">Cytoplasm</location>
    </subcellularLocation>
</comment>
<comment type="catalytic activity">
    <reaction evidence="1 10">
        <text>[protein]-peptidylproline (omega=180) = [protein]-peptidylproline (omega=0)</text>
        <dbReference type="Rhea" id="RHEA:16237"/>
        <dbReference type="Rhea" id="RHEA-COMP:10747"/>
        <dbReference type="Rhea" id="RHEA-COMP:10748"/>
        <dbReference type="ChEBI" id="CHEBI:83833"/>
        <dbReference type="ChEBI" id="CHEBI:83834"/>
        <dbReference type="EC" id="5.2.1.8"/>
    </reaction>
</comment>
<evidence type="ECO:0000256" key="2">
    <source>
        <dbReference type="ARBA" id="ARBA00004496"/>
    </source>
</evidence>
<evidence type="ECO:0000256" key="3">
    <source>
        <dbReference type="ARBA" id="ARBA00011019"/>
    </source>
</evidence>
<keyword evidence="6 10" id="KW-0697">Rotamase</keyword>
<gene>
    <name evidence="13" type="primary">LOC112680130</name>
</gene>
<dbReference type="GO" id="GO:0000159">
    <property type="term" value="C:protein phosphatase type 2A complex"/>
    <property type="evidence" value="ECO:0007669"/>
    <property type="project" value="TreeGrafter"/>
</dbReference>
<evidence type="ECO:0000256" key="10">
    <source>
        <dbReference type="RuleBase" id="RU361210"/>
    </source>
</evidence>
<evidence type="ECO:0000313" key="12">
    <source>
        <dbReference type="Proteomes" id="UP000694846"/>
    </source>
</evidence>
<evidence type="ECO:0000256" key="4">
    <source>
        <dbReference type="ARBA" id="ARBA00013194"/>
    </source>
</evidence>
<dbReference type="GO" id="GO:0008160">
    <property type="term" value="F:protein tyrosine phosphatase activator activity"/>
    <property type="evidence" value="ECO:0007669"/>
    <property type="project" value="TreeGrafter"/>
</dbReference>
<dbReference type="RefSeq" id="XP_025405919.1">
    <property type="nucleotide sequence ID" value="XM_025550134.1"/>
</dbReference>
<protein>
    <recommendedName>
        <fullName evidence="8 10">Serine/threonine-protein phosphatase 2A activator</fullName>
        <ecNumber evidence="4 10">5.2.1.8</ecNumber>
    </recommendedName>
    <alternativeName>
        <fullName evidence="9 10">Phosphotyrosyl phosphatase activator</fullName>
    </alternativeName>
</protein>
<dbReference type="GO" id="GO:0007052">
    <property type="term" value="P:mitotic spindle organization"/>
    <property type="evidence" value="ECO:0007669"/>
    <property type="project" value="TreeGrafter"/>
</dbReference>
<dbReference type="CDD" id="cd04087">
    <property type="entry name" value="PTPA"/>
    <property type="match status" value="1"/>
</dbReference>
<dbReference type="PANTHER" id="PTHR10012">
    <property type="entry name" value="SERINE/THREONINE-PROTEIN PHOSPHATASE 2A REGULATORY SUBUNIT B"/>
    <property type="match status" value="1"/>
</dbReference>
<evidence type="ECO:0000256" key="9">
    <source>
        <dbReference type="ARBA" id="ARBA00044820"/>
    </source>
</evidence>
<dbReference type="GeneID" id="112680130"/>
<dbReference type="InterPro" id="IPR037218">
    <property type="entry name" value="PTPA_sf"/>
</dbReference>
<dbReference type="PANTHER" id="PTHR10012:SF0">
    <property type="entry name" value="SERINE_THREONINE-PROTEIN PHOSPHATASE 2A ACTIVATOR"/>
    <property type="match status" value="1"/>
</dbReference>
<evidence type="ECO:0000256" key="5">
    <source>
        <dbReference type="ARBA" id="ARBA00022490"/>
    </source>
</evidence>
<evidence type="ECO:0000256" key="11">
    <source>
        <dbReference type="SAM" id="Phobius"/>
    </source>
</evidence>
<dbReference type="InterPro" id="IPR043170">
    <property type="entry name" value="PTPA_C_lid"/>
</dbReference>
<dbReference type="GO" id="GO:0005634">
    <property type="term" value="C:nucleus"/>
    <property type="evidence" value="ECO:0007669"/>
    <property type="project" value="TreeGrafter"/>
</dbReference>
<comment type="similarity">
    <text evidence="3 10">Belongs to the PTPA-type PPIase family.</text>
</comment>
<accession>A0A8B8F533</accession>
<dbReference type="InterPro" id="IPR004327">
    <property type="entry name" value="Phstyr_phstse_ac"/>
</dbReference>
<evidence type="ECO:0000256" key="6">
    <source>
        <dbReference type="ARBA" id="ARBA00023110"/>
    </source>
</evidence>
<keyword evidence="5 10" id="KW-0963">Cytoplasm</keyword>
<keyword evidence="12" id="KW-1185">Reference proteome</keyword>
<evidence type="ECO:0000256" key="8">
    <source>
        <dbReference type="ARBA" id="ARBA00044786"/>
    </source>
</evidence>
<reference evidence="13" key="1">
    <citation type="submission" date="2025-08" db="UniProtKB">
        <authorList>
            <consortium name="RefSeq"/>
        </authorList>
    </citation>
    <scope>IDENTIFICATION</scope>
    <source>
        <tissue evidence="13">Whole body</tissue>
    </source>
</reference>
<organism evidence="12 13">
    <name type="scientific">Sipha flava</name>
    <name type="common">yellow sugarcane aphid</name>
    <dbReference type="NCBI Taxonomy" id="143950"/>
    <lineage>
        <taxon>Eukaryota</taxon>
        <taxon>Metazoa</taxon>
        <taxon>Ecdysozoa</taxon>
        <taxon>Arthropoda</taxon>
        <taxon>Hexapoda</taxon>
        <taxon>Insecta</taxon>
        <taxon>Pterygota</taxon>
        <taxon>Neoptera</taxon>
        <taxon>Paraneoptera</taxon>
        <taxon>Hemiptera</taxon>
        <taxon>Sternorrhyncha</taxon>
        <taxon>Aphidomorpha</taxon>
        <taxon>Aphidoidea</taxon>
        <taxon>Aphididae</taxon>
        <taxon>Sipha</taxon>
    </lineage>
</organism>
<dbReference type="PIRSF" id="PIRSF016325">
    <property type="entry name" value="Phstyr_phstse_ac"/>
    <property type="match status" value="1"/>
</dbReference>
<sequence>MITYRTSRRTKGFGNIVVLILHVFTVKGGMEFKTRVKNESDIEEWEKSEAYDDYIGFITAMNKSVTAIPLNKTLILSDEIKKFLRILNMIDDWITEVEPLKESCRFGNKAFSTFYNLLKMRLSDILSNEILLDDQQYVTELTAYIVDSFGNPTRIDYGTGHELSFCMFLCGLYKINILKQSDSKATVNVLFSRYLEIVRRLQLRYQMEPAGSHGAWSLDDYQFVPFIWGSAQLIENPDLNPNLFVDEKVVQLFKSKYMFLGCIDFIMQVKKGVFHEHSNQLWNISGVQSWNKINEGLIKMYKKEVLGKFPIIQHVPFGKIFQFKQCDKKKTFATSSTIKVSSQSLLEKLKKPDTLEPNIINK</sequence>
<evidence type="ECO:0000313" key="13">
    <source>
        <dbReference type="RefSeq" id="XP_025405919.1"/>
    </source>
</evidence>
<name>A0A8B8F533_9HEMI</name>
<dbReference type="FunFam" id="1.20.120.1150:FF:000002">
    <property type="entry name" value="Serine/threonine-protein phosphatase 2A activator"/>
    <property type="match status" value="1"/>
</dbReference>
<dbReference type="EC" id="5.2.1.8" evidence="4 10"/>
<dbReference type="GO" id="GO:0005737">
    <property type="term" value="C:cytoplasm"/>
    <property type="evidence" value="ECO:0007669"/>
    <property type="project" value="UniProtKB-SubCell"/>
</dbReference>
<evidence type="ECO:0000256" key="7">
    <source>
        <dbReference type="ARBA" id="ARBA00023235"/>
    </source>
</evidence>
<keyword evidence="11" id="KW-0472">Membrane</keyword>
<dbReference type="SUPFAM" id="SSF140984">
    <property type="entry name" value="PTPA-like"/>
    <property type="match status" value="1"/>
</dbReference>
<comment type="function">
    <text evidence="10">PPIases accelerate the folding of proteins. It catalyzes the cis-trans isomerization of proline imidic peptide bonds in oligopeptides.</text>
</comment>
<dbReference type="Pfam" id="PF03095">
    <property type="entry name" value="PTPA"/>
    <property type="match status" value="1"/>
</dbReference>
<keyword evidence="11" id="KW-1133">Transmembrane helix</keyword>
<proteinExistence type="inferred from homology"/>
<dbReference type="Gene3D" id="1.20.120.1150">
    <property type="match status" value="1"/>
</dbReference>
<dbReference type="OrthoDB" id="16120at2759"/>
<dbReference type="Proteomes" id="UP000694846">
    <property type="component" value="Unplaced"/>
</dbReference>